<protein>
    <submittedName>
        <fullName evidence="1">Uncharacterized protein</fullName>
    </submittedName>
</protein>
<reference evidence="2" key="1">
    <citation type="journal article" date="2019" name="Int. J. Syst. Evol. Microbiol.">
        <title>The Global Catalogue of Microorganisms (GCM) 10K type strain sequencing project: providing services to taxonomists for standard genome sequencing and annotation.</title>
        <authorList>
            <consortium name="The Broad Institute Genomics Platform"/>
            <consortium name="The Broad Institute Genome Sequencing Center for Infectious Disease"/>
            <person name="Wu L."/>
            <person name="Ma J."/>
        </authorList>
    </citation>
    <scope>NUCLEOTIDE SEQUENCE [LARGE SCALE GENOMIC DNA]</scope>
    <source>
        <strain evidence="2">KCTC 23314</strain>
    </source>
</reference>
<proteinExistence type="predicted"/>
<sequence length="62" mass="6363">MPRAKNIAIPGVRNECAVSIGSNIGVATVKAPVTMLNHASALEDLLSGVLILECPTFDMGGV</sequence>
<dbReference type="Proteomes" id="UP000626210">
    <property type="component" value="Unassembled WGS sequence"/>
</dbReference>
<organism evidence="1 2">
    <name type="scientific">Pseudorhodoferax aquiterrae</name>
    <dbReference type="NCBI Taxonomy" id="747304"/>
    <lineage>
        <taxon>Bacteria</taxon>
        <taxon>Pseudomonadati</taxon>
        <taxon>Pseudomonadota</taxon>
        <taxon>Betaproteobacteria</taxon>
        <taxon>Burkholderiales</taxon>
        <taxon>Comamonadaceae</taxon>
    </lineage>
</organism>
<accession>A0ABQ3G3K9</accession>
<keyword evidence="2" id="KW-1185">Reference proteome</keyword>
<dbReference type="EMBL" id="BMYK01000009">
    <property type="protein sequence ID" value="GHC87064.1"/>
    <property type="molecule type" value="Genomic_DNA"/>
</dbReference>
<name>A0ABQ3G3K9_9BURK</name>
<evidence type="ECO:0000313" key="2">
    <source>
        <dbReference type="Proteomes" id="UP000626210"/>
    </source>
</evidence>
<comment type="caution">
    <text evidence="1">The sequence shown here is derived from an EMBL/GenBank/DDBJ whole genome shotgun (WGS) entry which is preliminary data.</text>
</comment>
<gene>
    <name evidence="1" type="ORF">GCM10007320_33280</name>
</gene>
<evidence type="ECO:0000313" key="1">
    <source>
        <dbReference type="EMBL" id="GHC87064.1"/>
    </source>
</evidence>